<dbReference type="PANTHER" id="PTHR42700">
    <property type="entry name" value="SULFATE ADENYLYLTRANSFERASE"/>
    <property type="match status" value="1"/>
</dbReference>
<keyword evidence="4" id="KW-1185">Reference proteome</keyword>
<gene>
    <name evidence="3" type="ORF">U473_09865</name>
</gene>
<dbReference type="GO" id="GO:0010134">
    <property type="term" value="P:sulfate assimilation via adenylyl sulfate reduction"/>
    <property type="evidence" value="ECO:0007669"/>
    <property type="project" value="TreeGrafter"/>
</dbReference>
<dbReference type="InterPro" id="IPR050512">
    <property type="entry name" value="Sulf_AdTrans/APS_kinase"/>
</dbReference>
<dbReference type="Proteomes" id="UP000070352">
    <property type="component" value="Unassembled WGS sequence"/>
</dbReference>
<dbReference type="AlphaFoldDB" id="A0A135L5I4"/>
<dbReference type="GO" id="GO:0019379">
    <property type="term" value="P:sulfate assimilation, phosphoadenylyl sulfate reduction by phosphoadenylyl-sulfate reductase (thioredoxin)"/>
    <property type="evidence" value="ECO:0007669"/>
    <property type="project" value="TreeGrafter"/>
</dbReference>
<evidence type="ECO:0000313" key="4">
    <source>
        <dbReference type="Proteomes" id="UP000070352"/>
    </source>
</evidence>
<dbReference type="SUPFAM" id="SSF52540">
    <property type="entry name" value="P-loop containing nucleoside triphosphate hydrolases"/>
    <property type="match status" value="1"/>
</dbReference>
<dbReference type="GO" id="GO:0005737">
    <property type="term" value="C:cytoplasm"/>
    <property type="evidence" value="ECO:0007669"/>
    <property type="project" value="TreeGrafter"/>
</dbReference>
<dbReference type="InterPro" id="IPR059117">
    <property type="entry name" value="APS_kinase_dom"/>
</dbReference>
<organism evidence="3 4">
    <name type="scientific">Tepidibacillus decaturensis</name>
    <dbReference type="NCBI Taxonomy" id="1413211"/>
    <lineage>
        <taxon>Bacteria</taxon>
        <taxon>Bacillati</taxon>
        <taxon>Bacillota</taxon>
        <taxon>Bacilli</taxon>
        <taxon>Bacillales</taxon>
        <taxon>Bacillaceae</taxon>
        <taxon>Tepidibacillus</taxon>
    </lineage>
</organism>
<sequence length="176" mass="20443">MQKGLVIWFTGLPNAGKTTISKLLEKELKLKGYDVERIDSDEVPRSLTKELSSDWFIRQKQKSTNIIYVAKLLYKHCIIVLISSVGRLRKMRETARNEIDDFVEIYLRCSLNTRLERDQLAKYSRYPSTIHYYEEPNHPEMIIDTDQLSPNDAVQQILDYLSAHGMIAGAKVDEYT</sequence>
<feature type="domain" description="APS kinase" evidence="2">
    <location>
        <begin position="3"/>
        <end position="143"/>
    </location>
</feature>
<evidence type="ECO:0000259" key="2">
    <source>
        <dbReference type="Pfam" id="PF01583"/>
    </source>
</evidence>
<keyword evidence="1" id="KW-0808">Transferase</keyword>
<name>A0A135L5I4_9BACI</name>
<dbReference type="Gene3D" id="3.40.50.300">
    <property type="entry name" value="P-loop containing nucleotide triphosphate hydrolases"/>
    <property type="match status" value="1"/>
</dbReference>
<dbReference type="RefSeq" id="WP_068725803.1">
    <property type="nucleotide sequence ID" value="NZ_LSKU01000001.1"/>
</dbReference>
<evidence type="ECO:0000256" key="1">
    <source>
        <dbReference type="ARBA" id="ARBA00022679"/>
    </source>
</evidence>
<dbReference type="STRING" id="1413211.U473_09865"/>
<comment type="caution">
    <text evidence="3">The sequence shown here is derived from an EMBL/GenBank/DDBJ whole genome shotgun (WGS) entry which is preliminary data.</text>
</comment>
<dbReference type="PANTHER" id="PTHR42700:SF1">
    <property type="entry name" value="SULFATE ADENYLYLTRANSFERASE"/>
    <property type="match status" value="1"/>
</dbReference>
<evidence type="ECO:0000313" key="3">
    <source>
        <dbReference type="EMBL" id="KXG44275.1"/>
    </source>
</evidence>
<dbReference type="Pfam" id="PF01583">
    <property type="entry name" value="APS_kinase"/>
    <property type="match status" value="1"/>
</dbReference>
<dbReference type="GO" id="GO:0004781">
    <property type="term" value="F:sulfate adenylyltransferase (ATP) activity"/>
    <property type="evidence" value="ECO:0007669"/>
    <property type="project" value="TreeGrafter"/>
</dbReference>
<proteinExistence type="predicted"/>
<dbReference type="InterPro" id="IPR027417">
    <property type="entry name" value="P-loop_NTPase"/>
</dbReference>
<reference evidence="3 4" key="1">
    <citation type="submission" date="2016-02" db="EMBL/GenBank/DDBJ databases">
        <title>Draft Genome for Tepidibacillus decaturensis nov. sp. Strain Z9, an Anaerobic, Moderately Thermophilic and Heterotrophic Bacterium from Deep Subsurface of the Illinois Basin, USA.</title>
        <authorList>
            <person name="Dong Y."/>
            <person name="Chang J.Y."/>
            <person name="Sanford R."/>
            <person name="Fouke B.W."/>
        </authorList>
    </citation>
    <scope>NUCLEOTIDE SEQUENCE [LARGE SCALE GENOMIC DNA]</scope>
    <source>
        <strain evidence="3 4">Z9</strain>
    </source>
</reference>
<dbReference type="OrthoDB" id="9804504at2"/>
<protein>
    <recommendedName>
        <fullName evidence="2">APS kinase domain-containing protein</fullName>
    </recommendedName>
</protein>
<dbReference type="EMBL" id="LSKU01000001">
    <property type="protein sequence ID" value="KXG44275.1"/>
    <property type="molecule type" value="Genomic_DNA"/>
</dbReference>
<accession>A0A135L5I4</accession>